<proteinExistence type="predicted"/>
<dbReference type="Proteomes" id="UP001529491">
    <property type="component" value="Chromosome"/>
</dbReference>
<dbReference type="RefSeq" id="WP_310472939.1">
    <property type="nucleotide sequence ID" value="NZ_CP136522.1"/>
</dbReference>
<keyword evidence="3" id="KW-0238">DNA-binding</keyword>
<dbReference type="InterPro" id="IPR018640">
    <property type="entry name" value="DUF2063"/>
</dbReference>
<evidence type="ECO:0000259" key="1">
    <source>
        <dbReference type="Pfam" id="PF09836"/>
    </source>
</evidence>
<dbReference type="GO" id="GO:0003677">
    <property type="term" value="F:DNA binding"/>
    <property type="evidence" value="ECO:0007669"/>
    <property type="project" value="UniProtKB-KW"/>
</dbReference>
<name>A0ABZ0K3J9_9GAMM</name>
<dbReference type="Pfam" id="PF09836">
    <property type="entry name" value="DUF2063"/>
    <property type="match status" value="1"/>
</dbReference>
<evidence type="ECO:0000313" key="3">
    <source>
        <dbReference type="EMBL" id="WOT06976.1"/>
    </source>
</evidence>
<organism evidence="3 4">
    <name type="scientific">Shewanella youngdeokensis</name>
    <dbReference type="NCBI Taxonomy" id="2999068"/>
    <lineage>
        <taxon>Bacteria</taxon>
        <taxon>Pseudomonadati</taxon>
        <taxon>Pseudomonadota</taxon>
        <taxon>Gammaproteobacteria</taxon>
        <taxon>Alteromonadales</taxon>
        <taxon>Shewanellaceae</taxon>
        <taxon>Shewanella</taxon>
    </lineage>
</organism>
<feature type="domain" description="NGO1945-like C-terminal" evidence="2">
    <location>
        <begin position="147"/>
        <end position="242"/>
    </location>
</feature>
<evidence type="ECO:0000313" key="4">
    <source>
        <dbReference type="Proteomes" id="UP001529491"/>
    </source>
</evidence>
<accession>A0ABZ0K3J9</accession>
<dbReference type="InterPro" id="IPR044922">
    <property type="entry name" value="DUF2063_N_sf"/>
</dbReference>
<reference evidence="3 4" key="1">
    <citation type="submission" date="2023-10" db="EMBL/GenBank/DDBJ databases">
        <title>Complete genome sequence of Shewanella sp. DAU334.</title>
        <authorList>
            <person name="Lee Y.-S."/>
            <person name="Jeong H.-R."/>
            <person name="Hwang E.-J."/>
            <person name="Choi Y.-L."/>
            <person name="Kim G.-D."/>
        </authorList>
    </citation>
    <scope>NUCLEOTIDE SEQUENCE [LARGE SCALE GENOMIC DNA]</scope>
    <source>
        <strain evidence="3 4">DAU334</strain>
    </source>
</reference>
<gene>
    <name evidence="3" type="ORF">RGE70_06520</name>
</gene>
<protein>
    <submittedName>
        <fullName evidence="3">DNA-binding domain-containing protein</fullName>
    </submittedName>
</protein>
<evidence type="ECO:0000259" key="2">
    <source>
        <dbReference type="Pfam" id="PF22106"/>
    </source>
</evidence>
<keyword evidence="4" id="KW-1185">Reference proteome</keyword>
<dbReference type="Gene3D" id="3.90.930.50">
    <property type="match status" value="1"/>
</dbReference>
<dbReference type="Pfam" id="PF22106">
    <property type="entry name" value="NGO1945_C"/>
    <property type="match status" value="1"/>
</dbReference>
<sequence length="254" mass="29508">MSFIQSQQTFMDYIKDPSNPMPEGIEPRRMKVYRDLFFNNINGFVSNAFPVLKSLYAEQEWLQRVQQFFVGHDCSSPIFIEIAQEFLLFLQTEYEATEIDPPFMLELAHYEWLELVVAVAQDDINQHQIDMENTSTDALSNFSLCVSATAQIAQYTYDVQHISNEYRPVEPTEHPQFFCIYADHQHEVSFLQLNALTAQVLAYMSQFESVQFATLIDWLTETFSNIEPTALRQGCLDLLVELSKKGIIRQFINN</sequence>
<dbReference type="EMBL" id="CP136522">
    <property type="protein sequence ID" value="WOT06976.1"/>
    <property type="molecule type" value="Genomic_DNA"/>
</dbReference>
<dbReference type="Gene3D" id="1.10.150.690">
    <property type="entry name" value="DUF2063"/>
    <property type="match status" value="1"/>
</dbReference>
<feature type="domain" description="Putative DNA-binding" evidence="1">
    <location>
        <begin position="5"/>
        <end position="90"/>
    </location>
</feature>
<dbReference type="InterPro" id="IPR054098">
    <property type="entry name" value="NGO1945-like_C"/>
</dbReference>